<dbReference type="KEGG" id="tad:TRIADDRAFT_53491"/>
<dbReference type="HOGENOM" id="CLU_077435_1_0_1"/>
<dbReference type="GO" id="GO:0005789">
    <property type="term" value="C:endoplasmic reticulum membrane"/>
    <property type="evidence" value="ECO:0000318"/>
    <property type="project" value="GO_Central"/>
</dbReference>
<keyword evidence="1" id="KW-0472">Membrane</keyword>
<sequence>MVECGCLAYLAVTLLVAGFLYLTYNGLLYPIVLRTAKPPYICNQLSVFYKVHVGAYRNVGTIFDEARKLLPSSDGSTLGIYYDDPNTVKEENCRSVVAAVVGENGSPIDASVKQRYLQAGFKQYELPAVTQAVFCYFPFKGIVSILISVIRVYPKLGKYIQENKLTAFPMMEVYDKQTVAFIAPLEHQKFFYPPGIEVPKE</sequence>
<dbReference type="PANTHER" id="PTHR15949:SF3">
    <property type="entry name" value="TESTIS-EXPRESSED PROTEIN 264"/>
    <property type="match status" value="1"/>
</dbReference>
<dbReference type="STRING" id="10228.B3RPD1"/>
<dbReference type="EMBL" id="DS985242">
    <property type="protein sequence ID" value="EDV28169.1"/>
    <property type="molecule type" value="Genomic_DNA"/>
</dbReference>
<organism evidence="2 3">
    <name type="scientific">Trichoplax adhaerens</name>
    <name type="common">Trichoplax reptans</name>
    <dbReference type="NCBI Taxonomy" id="10228"/>
    <lineage>
        <taxon>Eukaryota</taxon>
        <taxon>Metazoa</taxon>
        <taxon>Placozoa</taxon>
        <taxon>Uniplacotomia</taxon>
        <taxon>Trichoplacea</taxon>
        <taxon>Trichoplacidae</taxon>
        <taxon>Trichoplax</taxon>
    </lineage>
</organism>
<dbReference type="PANTHER" id="PTHR15949">
    <property type="entry name" value="TESTIS-EXPRESSED PROTEIN 264"/>
    <property type="match status" value="1"/>
</dbReference>
<dbReference type="GO" id="GO:0106300">
    <property type="term" value="P:protein-DNA covalent cross-linking repair"/>
    <property type="evidence" value="ECO:0000318"/>
    <property type="project" value="GO_Central"/>
</dbReference>
<dbReference type="Proteomes" id="UP000009022">
    <property type="component" value="Unassembled WGS sequence"/>
</dbReference>
<gene>
    <name evidence="2" type="ORF">TRIADDRAFT_53491</name>
</gene>
<dbReference type="GO" id="GO:0000421">
    <property type="term" value="C:autophagosome membrane"/>
    <property type="evidence" value="ECO:0000318"/>
    <property type="project" value="GO_Central"/>
</dbReference>
<evidence type="ECO:0000313" key="3">
    <source>
        <dbReference type="Proteomes" id="UP000009022"/>
    </source>
</evidence>
<name>B3RPD1_TRIAD</name>
<dbReference type="eggNOG" id="ENOG502S3D1">
    <property type="taxonomic scope" value="Eukaryota"/>
</dbReference>
<keyword evidence="1" id="KW-0812">Transmembrane</keyword>
<dbReference type="GO" id="GO:0005657">
    <property type="term" value="C:replication fork"/>
    <property type="evidence" value="ECO:0000318"/>
    <property type="project" value="GO_Central"/>
</dbReference>
<dbReference type="InParanoid" id="B3RPD1"/>
<dbReference type="GO" id="GO:0061709">
    <property type="term" value="P:reticulophagy"/>
    <property type="evidence" value="ECO:0000318"/>
    <property type="project" value="GO_Central"/>
</dbReference>
<accession>B3RPD1</accession>
<evidence type="ECO:0000256" key="1">
    <source>
        <dbReference type="SAM" id="Phobius"/>
    </source>
</evidence>
<dbReference type="OrthoDB" id="2140079at2759"/>
<dbReference type="RefSeq" id="XP_002110003.1">
    <property type="nucleotide sequence ID" value="XM_002109967.1"/>
</dbReference>
<dbReference type="PhylomeDB" id="B3RPD1"/>
<dbReference type="OMA" id="GPYKECG"/>
<dbReference type="Gene3D" id="3.20.80.10">
    <property type="entry name" value="Regulatory factor, effector binding domain"/>
    <property type="match status" value="1"/>
</dbReference>
<keyword evidence="1" id="KW-1133">Transmembrane helix</keyword>
<dbReference type="InterPro" id="IPR011256">
    <property type="entry name" value="Reg_factor_effector_dom_sf"/>
</dbReference>
<dbReference type="GeneID" id="6751218"/>
<dbReference type="AlphaFoldDB" id="B3RPD1"/>
<proteinExistence type="predicted"/>
<dbReference type="GO" id="GO:0005634">
    <property type="term" value="C:nucleus"/>
    <property type="evidence" value="ECO:0000318"/>
    <property type="project" value="GO_Central"/>
</dbReference>
<dbReference type="CTD" id="6751218"/>
<feature type="transmembrane region" description="Helical" evidence="1">
    <location>
        <begin position="7"/>
        <end position="32"/>
    </location>
</feature>
<evidence type="ECO:0008006" key="4">
    <source>
        <dbReference type="Google" id="ProtNLM"/>
    </source>
</evidence>
<dbReference type="SUPFAM" id="SSF55136">
    <property type="entry name" value="Probable bacterial effector-binding domain"/>
    <property type="match status" value="1"/>
</dbReference>
<keyword evidence="3" id="KW-1185">Reference proteome</keyword>
<reference evidence="2 3" key="1">
    <citation type="journal article" date="2008" name="Nature">
        <title>The Trichoplax genome and the nature of placozoans.</title>
        <authorList>
            <person name="Srivastava M."/>
            <person name="Begovic E."/>
            <person name="Chapman J."/>
            <person name="Putnam N.H."/>
            <person name="Hellsten U."/>
            <person name="Kawashima T."/>
            <person name="Kuo A."/>
            <person name="Mitros T."/>
            <person name="Salamov A."/>
            <person name="Carpenter M.L."/>
            <person name="Signorovitch A.Y."/>
            <person name="Moreno M.A."/>
            <person name="Kamm K."/>
            <person name="Grimwood J."/>
            <person name="Schmutz J."/>
            <person name="Shapiro H."/>
            <person name="Grigoriev I.V."/>
            <person name="Buss L.W."/>
            <person name="Schierwater B."/>
            <person name="Dellaporta S.L."/>
            <person name="Rokhsar D.S."/>
        </authorList>
    </citation>
    <scope>NUCLEOTIDE SEQUENCE [LARGE SCALE GENOMIC DNA]</scope>
    <source>
        <strain evidence="2 3">Grell-BS-1999</strain>
    </source>
</reference>
<evidence type="ECO:0000313" key="2">
    <source>
        <dbReference type="EMBL" id="EDV28169.1"/>
    </source>
</evidence>
<protein>
    <recommendedName>
        <fullName evidence="4">GyrI-like small molecule binding domain-containing protein</fullName>
    </recommendedName>
</protein>